<dbReference type="Proteomes" id="UP000261620">
    <property type="component" value="Unplaced"/>
</dbReference>
<evidence type="ECO:0000256" key="6">
    <source>
        <dbReference type="SAM" id="Phobius"/>
    </source>
</evidence>
<evidence type="ECO:0000313" key="8">
    <source>
        <dbReference type="Proteomes" id="UP000261620"/>
    </source>
</evidence>
<dbReference type="PANTHER" id="PTHR31548">
    <property type="entry name" value="CLARIN"/>
    <property type="match status" value="1"/>
</dbReference>
<keyword evidence="8" id="KW-1185">Reference proteome</keyword>
<keyword evidence="4 6" id="KW-1133">Transmembrane helix</keyword>
<keyword evidence="3 6" id="KW-0812">Transmembrane</keyword>
<comment type="subcellular location">
    <subcellularLocation>
        <location evidence="1">Membrane</location>
        <topology evidence="1">Multi-pass membrane protein</topology>
    </subcellularLocation>
</comment>
<dbReference type="GO" id="GO:0007605">
    <property type="term" value="P:sensory perception of sound"/>
    <property type="evidence" value="ECO:0007669"/>
    <property type="project" value="UniProtKB-ARBA"/>
</dbReference>
<evidence type="ECO:0000256" key="3">
    <source>
        <dbReference type="ARBA" id="ARBA00022692"/>
    </source>
</evidence>
<dbReference type="Ensembl" id="ENSMMOT00000006913.1">
    <property type="protein sequence ID" value="ENSMMOP00000006788.1"/>
    <property type="gene ID" value="ENSMMOG00000005293.1"/>
</dbReference>
<reference evidence="7" key="2">
    <citation type="submission" date="2025-09" db="UniProtKB">
        <authorList>
            <consortium name="Ensembl"/>
        </authorList>
    </citation>
    <scope>IDENTIFICATION</scope>
</reference>
<dbReference type="OMA" id="PKWMTGK"/>
<evidence type="ECO:0000313" key="7">
    <source>
        <dbReference type="Ensembl" id="ENSMMOP00000006788.1"/>
    </source>
</evidence>
<dbReference type="InterPro" id="IPR026748">
    <property type="entry name" value="Clarin"/>
</dbReference>
<evidence type="ECO:0000256" key="2">
    <source>
        <dbReference type="ARBA" id="ARBA00005787"/>
    </source>
</evidence>
<evidence type="ECO:0000256" key="1">
    <source>
        <dbReference type="ARBA" id="ARBA00004141"/>
    </source>
</evidence>
<dbReference type="AlphaFoldDB" id="A0A3Q3VYS5"/>
<sequence length="232" mass="25720">MPSLWKRVTFSVASVLCAGSVVLLVVALSTEQWVSARILCKTGAEIVNASRPELELFIGDIYYGLFRGGKSKKCGLGRRRSNIYVFPKLVRTLNGGLHMMVILFLLVAVGFALVSLSFCIYNAHKVPYQSIKGHKGLYLWNCIALFGGLALLSFLAAVRHHSLSERVANYRENLFVLVVLDDSLDWSFWLAVGSVATHFAICGVVAMSRIKLPKPEIKRPEEPTISSLDLLY</sequence>
<proteinExistence type="inferred from homology"/>
<feature type="transmembrane region" description="Helical" evidence="6">
    <location>
        <begin position="97"/>
        <end position="124"/>
    </location>
</feature>
<dbReference type="Pfam" id="PF25807">
    <property type="entry name" value="Clarin-2"/>
    <property type="match status" value="1"/>
</dbReference>
<name>A0A3Q3VYS5_MOLML</name>
<feature type="transmembrane region" description="Helical" evidence="6">
    <location>
        <begin position="186"/>
        <end position="210"/>
    </location>
</feature>
<evidence type="ECO:0000256" key="4">
    <source>
        <dbReference type="ARBA" id="ARBA00022989"/>
    </source>
</evidence>
<evidence type="ECO:0000256" key="5">
    <source>
        <dbReference type="ARBA" id="ARBA00023136"/>
    </source>
</evidence>
<dbReference type="Gene3D" id="1.20.140.150">
    <property type="match status" value="1"/>
</dbReference>
<dbReference type="GO" id="GO:0016020">
    <property type="term" value="C:membrane"/>
    <property type="evidence" value="ECO:0007669"/>
    <property type="project" value="UniProtKB-SubCell"/>
</dbReference>
<feature type="transmembrane region" description="Helical" evidence="6">
    <location>
        <begin position="136"/>
        <end position="158"/>
    </location>
</feature>
<organism evidence="7 8">
    <name type="scientific">Mola mola</name>
    <name type="common">Ocean sunfish</name>
    <name type="synonym">Tetraodon mola</name>
    <dbReference type="NCBI Taxonomy" id="94237"/>
    <lineage>
        <taxon>Eukaryota</taxon>
        <taxon>Metazoa</taxon>
        <taxon>Chordata</taxon>
        <taxon>Craniata</taxon>
        <taxon>Vertebrata</taxon>
        <taxon>Euteleostomi</taxon>
        <taxon>Actinopterygii</taxon>
        <taxon>Neopterygii</taxon>
        <taxon>Teleostei</taxon>
        <taxon>Neoteleostei</taxon>
        <taxon>Acanthomorphata</taxon>
        <taxon>Eupercaria</taxon>
        <taxon>Tetraodontiformes</taxon>
        <taxon>Molidae</taxon>
        <taxon>Mola</taxon>
    </lineage>
</organism>
<comment type="similarity">
    <text evidence="2">Belongs to the clarin family.</text>
</comment>
<keyword evidence="5 6" id="KW-0472">Membrane</keyword>
<dbReference type="PANTHER" id="PTHR31548:SF5">
    <property type="entry name" value="CLARIN-2"/>
    <property type="match status" value="1"/>
</dbReference>
<protein>
    <submittedName>
        <fullName evidence="7">Uncharacterized protein</fullName>
    </submittedName>
</protein>
<reference evidence="7" key="1">
    <citation type="submission" date="2025-08" db="UniProtKB">
        <authorList>
            <consortium name="Ensembl"/>
        </authorList>
    </citation>
    <scope>IDENTIFICATION</scope>
</reference>
<accession>A0A3Q3VYS5</accession>